<dbReference type="InterPro" id="IPR023393">
    <property type="entry name" value="START-like_dom_sf"/>
</dbReference>
<dbReference type="AlphaFoldDB" id="A0A1T4RSG1"/>
<dbReference type="Gene3D" id="3.30.530.20">
    <property type="match status" value="1"/>
</dbReference>
<dbReference type="EMBL" id="FUWS01000007">
    <property type="protein sequence ID" value="SKA18909.1"/>
    <property type="molecule type" value="Genomic_DNA"/>
</dbReference>
<organism evidence="3 4">
    <name type="scientific">Marinactinospora thermotolerans DSM 45154</name>
    <dbReference type="NCBI Taxonomy" id="1122192"/>
    <lineage>
        <taxon>Bacteria</taxon>
        <taxon>Bacillati</taxon>
        <taxon>Actinomycetota</taxon>
        <taxon>Actinomycetes</taxon>
        <taxon>Streptosporangiales</taxon>
        <taxon>Nocardiopsidaceae</taxon>
        <taxon>Marinactinospora</taxon>
    </lineage>
</organism>
<feature type="domain" description="Activator of Hsp90 ATPase homologue 1/2-like C-terminal" evidence="2">
    <location>
        <begin position="35"/>
        <end position="141"/>
    </location>
</feature>
<accession>A0A1T4RSG1</accession>
<protein>
    <submittedName>
        <fullName evidence="3">Uncharacterized conserved protein YndB, AHSA1/START domain</fullName>
    </submittedName>
</protein>
<gene>
    <name evidence="3" type="ORF">SAMN02745673_02941</name>
</gene>
<dbReference type="OrthoDB" id="8117292at2"/>
<dbReference type="InterPro" id="IPR013538">
    <property type="entry name" value="ASHA1/2-like_C"/>
</dbReference>
<evidence type="ECO:0000313" key="4">
    <source>
        <dbReference type="Proteomes" id="UP000190637"/>
    </source>
</evidence>
<dbReference type="Proteomes" id="UP000190637">
    <property type="component" value="Unassembled WGS sequence"/>
</dbReference>
<keyword evidence="4" id="KW-1185">Reference proteome</keyword>
<proteinExistence type="inferred from homology"/>
<evidence type="ECO:0000256" key="1">
    <source>
        <dbReference type="ARBA" id="ARBA00006817"/>
    </source>
</evidence>
<dbReference type="SUPFAM" id="SSF55961">
    <property type="entry name" value="Bet v1-like"/>
    <property type="match status" value="1"/>
</dbReference>
<dbReference type="CDD" id="cd08899">
    <property type="entry name" value="SRPBCC_CalC_Aha1-like_6"/>
    <property type="match status" value="1"/>
</dbReference>
<evidence type="ECO:0000313" key="3">
    <source>
        <dbReference type="EMBL" id="SKA18909.1"/>
    </source>
</evidence>
<dbReference type="RefSeq" id="WP_078762239.1">
    <property type="nucleotide sequence ID" value="NZ_FUWS01000007.1"/>
</dbReference>
<sequence>MSDIVDRINEVHREVGERALPEGQAKTVMLRRVYDAEVEDVWDACTDPERIGRWFAPVTGDFRLGGRYQVEGNAGGEILRCEPPRLLRVSWLFGENPGFSEVEVRLTPQEDERTLFELEHIGVIPPEMWDRYGPGATGVGWDLGLLGLFLHLRGETIEDPGEWEQSEEAREYTRRLSDAWGEAYAAAGTPADVVASAVRATTEFYVPER</sequence>
<comment type="similarity">
    <text evidence="1">Belongs to the AHA1 family.</text>
</comment>
<dbReference type="STRING" id="1122192.SAMN02745673_02941"/>
<reference evidence="3 4" key="1">
    <citation type="submission" date="2017-02" db="EMBL/GenBank/DDBJ databases">
        <authorList>
            <person name="Peterson S.W."/>
        </authorList>
    </citation>
    <scope>NUCLEOTIDE SEQUENCE [LARGE SCALE GENOMIC DNA]</scope>
    <source>
        <strain evidence="3 4">DSM 45154</strain>
    </source>
</reference>
<name>A0A1T4RSG1_9ACTN</name>
<evidence type="ECO:0000259" key="2">
    <source>
        <dbReference type="Pfam" id="PF08327"/>
    </source>
</evidence>
<dbReference type="Pfam" id="PF08327">
    <property type="entry name" value="AHSA1"/>
    <property type="match status" value="1"/>
</dbReference>